<feature type="domain" description="FeoB-type G" evidence="15">
    <location>
        <begin position="38"/>
        <end position="224"/>
    </location>
</feature>
<feature type="transmembrane region" description="Helical" evidence="14">
    <location>
        <begin position="282"/>
        <end position="309"/>
    </location>
</feature>
<keyword evidence="12 14" id="KW-0472">Membrane</keyword>
<keyword evidence="3 14" id="KW-0813">Transport</keyword>
<proteinExistence type="inferred from homology"/>
<dbReference type="NCBIfam" id="TIGR00437">
    <property type="entry name" value="feoB"/>
    <property type="match status" value="1"/>
</dbReference>
<keyword evidence="7" id="KW-0547">Nucleotide-binding</keyword>
<organism evidence="16 17">
    <name type="scientific">Luteococcus peritonei</name>
    <dbReference type="NCBI Taxonomy" id="88874"/>
    <lineage>
        <taxon>Bacteria</taxon>
        <taxon>Bacillati</taxon>
        <taxon>Actinomycetota</taxon>
        <taxon>Actinomycetes</taxon>
        <taxon>Propionibacteriales</taxon>
        <taxon>Propionibacteriaceae</taxon>
        <taxon>Luteococcus</taxon>
    </lineage>
</organism>
<dbReference type="SUPFAM" id="SSF52540">
    <property type="entry name" value="P-loop containing nucleoside triphosphate hydrolases"/>
    <property type="match status" value="1"/>
</dbReference>
<keyword evidence="9 14" id="KW-0408">Iron</keyword>
<feature type="transmembrane region" description="Helical" evidence="14">
    <location>
        <begin position="517"/>
        <end position="536"/>
    </location>
</feature>
<evidence type="ECO:0000256" key="12">
    <source>
        <dbReference type="ARBA" id="ARBA00023136"/>
    </source>
</evidence>
<comment type="caution">
    <text evidence="14">Lacks conserved residue(s) required for the propagation of feature annotation.</text>
</comment>
<keyword evidence="4" id="KW-1003">Cell membrane</keyword>
<keyword evidence="11 14" id="KW-0342">GTP-binding</keyword>
<evidence type="ECO:0000313" key="17">
    <source>
        <dbReference type="Proteomes" id="UP001597326"/>
    </source>
</evidence>
<dbReference type="InterPro" id="IPR027417">
    <property type="entry name" value="P-loop_NTPase"/>
</dbReference>
<dbReference type="CDD" id="cd01879">
    <property type="entry name" value="FeoB"/>
    <property type="match status" value="1"/>
</dbReference>
<keyword evidence="17" id="KW-1185">Reference proteome</keyword>
<dbReference type="InterPro" id="IPR050860">
    <property type="entry name" value="FeoB_GTPase"/>
</dbReference>
<keyword evidence="6 14" id="KW-0812">Transmembrane</keyword>
<comment type="caution">
    <text evidence="16">The sequence shown here is derived from an EMBL/GenBank/DDBJ whole genome shotgun (WGS) entry which is preliminary data.</text>
</comment>
<dbReference type="InterPro" id="IPR011642">
    <property type="entry name" value="Gate_dom"/>
</dbReference>
<evidence type="ECO:0000256" key="5">
    <source>
        <dbReference type="ARBA" id="ARBA00022496"/>
    </source>
</evidence>
<dbReference type="PANTHER" id="PTHR43185">
    <property type="entry name" value="FERROUS IRON TRANSPORT PROTEIN B"/>
    <property type="match status" value="1"/>
</dbReference>
<dbReference type="Pfam" id="PF02421">
    <property type="entry name" value="FeoB_N"/>
    <property type="match status" value="1"/>
</dbReference>
<keyword evidence="8 14" id="KW-1133">Transmembrane helix</keyword>
<evidence type="ECO:0000256" key="6">
    <source>
        <dbReference type="ARBA" id="ARBA00022692"/>
    </source>
</evidence>
<dbReference type="Pfam" id="PF07670">
    <property type="entry name" value="Gate"/>
    <property type="match status" value="2"/>
</dbReference>
<comment type="function">
    <text evidence="1 14">Probable transporter of a GTP-driven Fe(2+) uptake system.</text>
</comment>
<evidence type="ECO:0000256" key="9">
    <source>
        <dbReference type="ARBA" id="ARBA00023004"/>
    </source>
</evidence>
<dbReference type="InterPro" id="IPR003373">
    <property type="entry name" value="Fe2_transport_prot-B"/>
</dbReference>
<dbReference type="RefSeq" id="WP_343873595.1">
    <property type="nucleotide sequence ID" value="NZ_BAAAIX010000017.1"/>
</dbReference>
<evidence type="ECO:0000313" key="16">
    <source>
        <dbReference type="EMBL" id="MFD1890488.1"/>
    </source>
</evidence>
<keyword evidence="5 14" id="KW-0410">Iron transport</keyword>
<evidence type="ECO:0000256" key="1">
    <source>
        <dbReference type="ARBA" id="ARBA00003926"/>
    </source>
</evidence>
<dbReference type="PANTHER" id="PTHR43185:SF1">
    <property type="entry name" value="FE(2+) TRANSPORTER FEOB"/>
    <property type="match status" value="1"/>
</dbReference>
<evidence type="ECO:0000256" key="3">
    <source>
        <dbReference type="ARBA" id="ARBA00022448"/>
    </source>
</evidence>
<dbReference type="InterPro" id="IPR030389">
    <property type="entry name" value="G_FEOB_dom"/>
</dbReference>
<feature type="transmembrane region" description="Helical" evidence="14">
    <location>
        <begin position="664"/>
        <end position="684"/>
    </location>
</feature>
<evidence type="ECO:0000256" key="8">
    <source>
        <dbReference type="ARBA" id="ARBA00022989"/>
    </source>
</evidence>
<dbReference type="Proteomes" id="UP001597326">
    <property type="component" value="Unassembled WGS sequence"/>
</dbReference>
<evidence type="ECO:0000256" key="7">
    <source>
        <dbReference type="ARBA" id="ARBA00022741"/>
    </source>
</evidence>
<dbReference type="InterPro" id="IPR011640">
    <property type="entry name" value="Fe2_transport_prot_B_C"/>
</dbReference>
<dbReference type="Gene3D" id="3.40.50.300">
    <property type="entry name" value="P-loop containing nucleotide triphosphate hydrolases"/>
    <property type="match status" value="1"/>
</dbReference>
<feature type="transmembrane region" description="Helical" evidence="14">
    <location>
        <begin position="460"/>
        <end position="479"/>
    </location>
</feature>
<evidence type="ECO:0000256" key="14">
    <source>
        <dbReference type="RuleBase" id="RU362098"/>
    </source>
</evidence>
<keyword evidence="10" id="KW-0406">Ion transport</keyword>
<dbReference type="PRINTS" id="PR00326">
    <property type="entry name" value="GTP1OBG"/>
</dbReference>
<sequence>MSIDQDSPALLQIGTRKPILSAKACCNDDPGAGAGDQAPVVALVGAPNVGKSTLFNALTGSRVTMGNWPGTTVTVSRGIWRTTVAGRTCDCEECHCGAASADRPLDLTLIDLPGAYSLDPISPDEALTRELLVDGPADELPDVTVVVADSAHLARSLYIVAQLRERALKLVVALTMTDVARSRGIEVDTFALSEALGCPVVALDPRHRRGADNLTRLVHQAIDAPPATPRTIDVEPDAALPVLEQDLLREDERFAFIEQAVSAGTRDSGEARASMSDRVDRWVTAPVVGPLVFMAVMWCVFQVTTVVAAPLQDALDGFFSGPVSDAARTLLGAIGLGGGWVEGLLVDGLVAGVGMLLTFVPLMALMFVLLALLEDSGYMARAAVVTDRMMRAIGLPGRAFLPLVVGFGCNVPAISATRILPQERQRILTALLVPFTSCTARLTVYVLVATTFFGRWAGTVVFAMYLVSILMVVLCGLVLRKTLWRTMGTDPLVLDLPAYQVPTARLTASVAWVRLKGFLQTASGIIVATVCVVWLLQATPAVGGQRFGEVPVEDSVYGVAAQAVTPVFAPAGFDQWQTTSALVVGFVAKEAVISSWAQTYAVDEPEEGGDPGSLGQRIRADFENSSGGHPLPAVIAFLVFLLGYTPCVATLAAQKREIGWRWTVFGVVMQLAVAWLGAVAVFQVGRLFW</sequence>
<dbReference type="EMBL" id="JBHUFZ010000020">
    <property type="protein sequence ID" value="MFD1890488.1"/>
    <property type="molecule type" value="Genomic_DNA"/>
</dbReference>
<gene>
    <name evidence="16" type="primary">feoB</name>
    <name evidence="16" type="ORF">ACFSCS_09900</name>
</gene>
<dbReference type="InterPro" id="IPR006073">
    <property type="entry name" value="GTP-bd"/>
</dbReference>
<comment type="subcellular location">
    <subcellularLocation>
        <location evidence="14">Cell inner membrane</location>
        <topology evidence="14">Multi-pass membrane protein</topology>
    </subcellularLocation>
    <subcellularLocation>
        <location evidence="2">Cell membrane</location>
        <topology evidence="2">Multi-pass membrane protein</topology>
    </subcellularLocation>
</comment>
<evidence type="ECO:0000256" key="11">
    <source>
        <dbReference type="ARBA" id="ARBA00023134"/>
    </source>
</evidence>
<evidence type="ECO:0000256" key="2">
    <source>
        <dbReference type="ARBA" id="ARBA00004651"/>
    </source>
</evidence>
<evidence type="ECO:0000256" key="4">
    <source>
        <dbReference type="ARBA" id="ARBA00022475"/>
    </source>
</evidence>
<feature type="transmembrane region" description="Helical" evidence="14">
    <location>
        <begin position="631"/>
        <end position="652"/>
    </location>
</feature>
<dbReference type="Pfam" id="PF07664">
    <property type="entry name" value="FeoB_C"/>
    <property type="match status" value="1"/>
</dbReference>
<evidence type="ECO:0000259" key="15">
    <source>
        <dbReference type="PROSITE" id="PS51711"/>
    </source>
</evidence>
<reference evidence="17" key="1">
    <citation type="journal article" date="2019" name="Int. J. Syst. Evol. Microbiol.">
        <title>The Global Catalogue of Microorganisms (GCM) 10K type strain sequencing project: providing services to taxonomists for standard genome sequencing and annotation.</title>
        <authorList>
            <consortium name="The Broad Institute Genomics Platform"/>
            <consortium name="The Broad Institute Genome Sequencing Center for Infectious Disease"/>
            <person name="Wu L."/>
            <person name="Ma J."/>
        </authorList>
    </citation>
    <scope>NUCLEOTIDE SEQUENCE [LARGE SCALE GENOMIC DNA]</scope>
    <source>
        <strain evidence="17">CAIM 431</strain>
    </source>
</reference>
<name>A0ABW4RVY1_9ACTN</name>
<feature type="transmembrane region" description="Helical" evidence="14">
    <location>
        <begin position="427"/>
        <end position="448"/>
    </location>
</feature>
<accession>A0ABW4RVY1</accession>
<feature type="transmembrane region" description="Helical" evidence="14">
    <location>
        <begin position="353"/>
        <end position="373"/>
    </location>
</feature>
<comment type="similarity">
    <text evidence="14">Belongs to the TRAFAC class TrmE-Era-EngA-EngB-Septin-like GTPase superfamily. FeoB GTPase (TC 9.A.8) family.</text>
</comment>
<dbReference type="PROSITE" id="PS51711">
    <property type="entry name" value="G_FEOB"/>
    <property type="match status" value="1"/>
</dbReference>
<evidence type="ECO:0000256" key="13">
    <source>
        <dbReference type="NCBIfam" id="TIGR00437"/>
    </source>
</evidence>
<evidence type="ECO:0000256" key="10">
    <source>
        <dbReference type="ARBA" id="ARBA00023065"/>
    </source>
</evidence>
<protein>
    <recommendedName>
        <fullName evidence="13 14">Ferrous iron transport protein B</fullName>
    </recommendedName>
</protein>